<dbReference type="OrthoDB" id="9816070at2"/>
<evidence type="ECO:0000313" key="3">
    <source>
        <dbReference type="Proteomes" id="UP000246132"/>
    </source>
</evidence>
<gene>
    <name evidence="2" type="ORF">DEM25_003725</name>
</gene>
<protein>
    <submittedName>
        <fullName evidence="2">Dabb family protein</fullName>
    </submittedName>
</protein>
<sequence>MIRHFVMLRFRDDVGAATKAALYAELAALGDHLPGMTGFHAGPNVSVETDLIRGNRDAFWVDFTDAAARDAYLADDRHRDIGERLAGLTVDGLDGITVVDMEV</sequence>
<dbReference type="InterPro" id="IPR011008">
    <property type="entry name" value="Dimeric_a/b-barrel"/>
</dbReference>
<dbReference type="SMART" id="SM00886">
    <property type="entry name" value="Dabb"/>
    <property type="match status" value="1"/>
</dbReference>
<feature type="domain" description="Stress-response A/B barrel" evidence="1">
    <location>
        <begin position="2"/>
        <end position="101"/>
    </location>
</feature>
<dbReference type="AlphaFoldDB" id="A0A3A8AJJ0"/>
<evidence type="ECO:0000313" key="2">
    <source>
        <dbReference type="EMBL" id="RKF07840.1"/>
    </source>
</evidence>
<dbReference type="PROSITE" id="PS51502">
    <property type="entry name" value="S_R_A_B_BARREL"/>
    <property type="match status" value="1"/>
</dbReference>
<dbReference type="EMBL" id="QFWV02000004">
    <property type="protein sequence ID" value="RKF07840.1"/>
    <property type="molecule type" value="Genomic_DNA"/>
</dbReference>
<name>A0A3A8AJJ0_9HYPH</name>
<keyword evidence="3" id="KW-1185">Reference proteome</keyword>
<dbReference type="SUPFAM" id="SSF54909">
    <property type="entry name" value="Dimeric alpha+beta barrel"/>
    <property type="match status" value="1"/>
</dbReference>
<reference evidence="2 3" key="1">
    <citation type="journal article" date="2018" name="Int. J. Syst. Bacteriol.">
        <title>Oceaniradius stylonemae gen. nov., sp. nov., isolated from a red alga, Stylonema cornu-cervi.</title>
        <authorList>
            <person name="Jeong S."/>
        </authorList>
    </citation>
    <scope>NUCLEOTIDE SEQUENCE [LARGE SCALE GENOMIC DNA]</scope>
    <source>
        <strain evidence="2 3">StC1</strain>
    </source>
</reference>
<dbReference type="InterPro" id="IPR013097">
    <property type="entry name" value="Dabb"/>
</dbReference>
<dbReference type="Proteomes" id="UP000246132">
    <property type="component" value="Unassembled WGS sequence"/>
</dbReference>
<accession>A0A3A8AJJ0</accession>
<organism evidence="2 3">
    <name type="scientific">Oceaniradius stylonematis</name>
    <dbReference type="NCBI Taxonomy" id="2184161"/>
    <lineage>
        <taxon>Bacteria</taxon>
        <taxon>Pseudomonadati</taxon>
        <taxon>Pseudomonadota</taxon>
        <taxon>Alphaproteobacteria</taxon>
        <taxon>Hyphomicrobiales</taxon>
        <taxon>Ahrensiaceae</taxon>
        <taxon>Oceaniradius</taxon>
    </lineage>
</organism>
<comment type="caution">
    <text evidence="2">The sequence shown here is derived from an EMBL/GenBank/DDBJ whole genome shotgun (WGS) entry which is preliminary data.</text>
</comment>
<dbReference type="Pfam" id="PF07876">
    <property type="entry name" value="Dabb"/>
    <property type="match status" value="1"/>
</dbReference>
<evidence type="ECO:0000259" key="1">
    <source>
        <dbReference type="PROSITE" id="PS51502"/>
    </source>
</evidence>
<dbReference type="Gene3D" id="3.30.70.100">
    <property type="match status" value="1"/>
</dbReference>
<proteinExistence type="predicted"/>
<dbReference type="RefSeq" id="WP_109769339.1">
    <property type="nucleotide sequence ID" value="NZ_CP159474.1"/>
</dbReference>